<gene>
    <name evidence="3" type="ORF">F5878DRAFT_625668</name>
</gene>
<dbReference type="GO" id="GO:0003779">
    <property type="term" value="F:actin binding"/>
    <property type="evidence" value="ECO:0007669"/>
    <property type="project" value="InterPro"/>
</dbReference>
<dbReference type="SUPFAM" id="SSF50729">
    <property type="entry name" value="PH domain-like"/>
    <property type="match status" value="1"/>
</dbReference>
<dbReference type="EMBL" id="MU806338">
    <property type="protein sequence ID" value="KAJ3836227.1"/>
    <property type="molecule type" value="Genomic_DNA"/>
</dbReference>
<feature type="domain" description="ADF-H" evidence="2">
    <location>
        <begin position="3"/>
        <end position="131"/>
    </location>
</feature>
<feature type="compositionally biased region" description="Pro residues" evidence="1">
    <location>
        <begin position="272"/>
        <end position="283"/>
    </location>
</feature>
<evidence type="ECO:0000313" key="3">
    <source>
        <dbReference type="EMBL" id="KAJ3836227.1"/>
    </source>
</evidence>
<dbReference type="SUPFAM" id="SSF55753">
    <property type="entry name" value="Actin depolymerizing proteins"/>
    <property type="match status" value="1"/>
</dbReference>
<feature type="region of interest" description="Disordered" evidence="1">
    <location>
        <begin position="314"/>
        <end position="340"/>
    </location>
</feature>
<organism evidence="3 4">
    <name type="scientific">Lentinula raphanica</name>
    <dbReference type="NCBI Taxonomy" id="153919"/>
    <lineage>
        <taxon>Eukaryota</taxon>
        <taxon>Fungi</taxon>
        <taxon>Dikarya</taxon>
        <taxon>Basidiomycota</taxon>
        <taxon>Agaricomycotina</taxon>
        <taxon>Agaricomycetes</taxon>
        <taxon>Agaricomycetidae</taxon>
        <taxon>Agaricales</taxon>
        <taxon>Marasmiineae</taxon>
        <taxon>Omphalotaceae</taxon>
        <taxon>Lentinula</taxon>
    </lineage>
</organism>
<accession>A0AA38P4L6</accession>
<dbReference type="CDD" id="cd00821">
    <property type="entry name" value="PH"/>
    <property type="match status" value="1"/>
</dbReference>
<sequence length="565" mass="65294">MAAANITDVDAVLAAYDFVVNHLKNWLLLKYDDNSDEFYLFTSSDKGLPELKQSLEDLSVVHIAFYHEEAQSKPGFVLINYIPSSISGIRRARALVQSRRVGALFVKTEHATLTVDHLSHLTPHAIHQAVLNPDGVHNIRIERSSSSPAPVDLQFAPESMILPIRRSFTETYNPSVTPPTHSTPPKSQSLFSSILRRHRGTPKNDVPWESDEGAAPPTPPKDDAAPIPSYTFISRPNIPRINPDIRNSLAEFAFISHPIPSSDDDEVLVEHPNPPPKSPPPPHTSIVKPEGALFSIPIDRKWVQNTVYIPNPEERARRRQLAQQQRAMEEQQALQEEAERQARIREEKEELRRQEEDEEAWRKAMLEHELREITAQRRAREQREQEEDARQKREIETRKEMGRRRRIEEHEKLEKWRQQLAREAEAERKKEEDDRRRADAARKAKVQEMAKEVKLELRSNGWTTAWATLQTSDSLVWRRRYIKLVGSKIFLYRSPKDMNQILDEVELRGQIEGLCEPHEGFEELKSIQHSFAVVFKDGREPWSIYGDTEEEKLRMLAMLYYAAGL</sequence>
<keyword evidence="4" id="KW-1185">Reference proteome</keyword>
<feature type="region of interest" description="Disordered" evidence="1">
    <location>
        <begin position="424"/>
        <end position="443"/>
    </location>
</feature>
<dbReference type="InterPro" id="IPR029006">
    <property type="entry name" value="ADF-H/Gelsolin-like_dom_sf"/>
</dbReference>
<dbReference type="Gene3D" id="3.40.20.10">
    <property type="entry name" value="Severin"/>
    <property type="match status" value="1"/>
</dbReference>
<reference evidence="3" key="1">
    <citation type="submission" date="2022-08" db="EMBL/GenBank/DDBJ databases">
        <authorList>
            <consortium name="DOE Joint Genome Institute"/>
            <person name="Min B."/>
            <person name="Riley R."/>
            <person name="Sierra-Patev S."/>
            <person name="Naranjo-Ortiz M."/>
            <person name="Looney B."/>
            <person name="Konkel Z."/>
            <person name="Slot J.C."/>
            <person name="Sakamoto Y."/>
            <person name="Steenwyk J.L."/>
            <person name="Rokas A."/>
            <person name="Carro J."/>
            <person name="Camarero S."/>
            <person name="Ferreira P."/>
            <person name="Molpeceres G."/>
            <person name="Ruiz-Duenas F.J."/>
            <person name="Serrano A."/>
            <person name="Henrissat B."/>
            <person name="Drula E."/>
            <person name="Hughes K.W."/>
            <person name="Mata J.L."/>
            <person name="Ishikawa N.K."/>
            <person name="Vargas-Isla R."/>
            <person name="Ushijima S."/>
            <person name="Smith C.A."/>
            <person name="Ahrendt S."/>
            <person name="Andreopoulos W."/>
            <person name="He G."/>
            <person name="Labutti K."/>
            <person name="Lipzen A."/>
            <person name="Ng V."/>
            <person name="Sandor L."/>
            <person name="Barry K."/>
            <person name="Martinez A.T."/>
            <person name="Xiao Y."/>
            <person name="Gibbons J.G."/>
            <person name="Terashima K."/>
            <person name="Hibbett D.S."/>
            <person name="Grigoriev I.V."/>
        </authorList>
    </citation>
    <scope>NUCLEOTIDE SEQUENCE</scope>
    <source>
        <strain evidence="3">TFB9207</strain>
    </source>
</reference>
<dbReference type="AlphaFoldDB" id="A0AA38P4L6"/>
<feature type="compositionally biased region" description="Low complexity" evidence="1">
    <location>
        <begin position="321"/>
        <end position="335"/>
    </location>
</feature>
<evidence type="ECO:0000256" key="1">
    <source>
        <dbReference type="SAM" id="MobiDB-lite"/>
    </source>
</evidence>
<comment type="caution">
    <text evidence="3">The sequence shown here is derived from an EMBL/GenBank/DDBJ whole genome shotgun (WGS) entry which is preliminary data.</text>
</comment>
<feature type="region of interest" description="Disordered" evidence="1">
    <location>
        <begin position="199"/>
        <end position="240"/>
    </location>
</feature>
<proteinExistence type="predicted"/>
<protein>
    <recommendedName>
        <fullName evidence="2">ADF-H domain-containing protein</fullName>
    </recommendedName>
</protein>
<evidence type="ECO:0000259" key="2">
    <source>
        <dbReference type="PROSITE" id="PS51263"/>
    </source>
</evidence>
<dbReference type="PROSITE" id="PS51263">
    <property type="entry name" value="ADF_H"/>
    <property type="match status" value="1"/>
</dbReference>
<dbReference type="InterPro" id="IPR002108">
    <property type="entry name" value="ADF-H"/>
</dbReference>
<dbReference type="Proteomes" id="UP001163846">
    <property type="component" value="Unassembled WGS sequence"/>
</dbReference>
<dbReference type="Pfam" id="PF00241">
    <property type="entry name" value="Cofilin_ADF"/>
    <property type="match status" value="1"/>
</dbReference>
<name>A0AA38P4L6_9AGAR</name>
<evidence type="ECO:0000313" key="4">
    <source>
        <dbReference type="Proteomes" id="UP001163846"/>
    </source>
</evidence>
<feature type="region of interest" description="Disordered" evidence="1">
    <location>
        <begin position="377"/>
        <end position="396"/>
    </location>
</feature>
<feature type="region of interest" description="Disordered" evidence="1">
    <location>
        <begin position="261"/>
        <end position="288"/>
    </location>
</feature>